<dbReference type="Pfam" id="PF23636">
    <property type="entry name" value="DUF7144"/>
    <property type="match status" value="1"/>
</dbReference>
<gene>
    <name evidence="3" type="ORF">AB0I48_23205</name>
</gene>
<dbReference type="RefSeq" id="WP_355089354.1">
    <property type="nucleotide sequence ID" value="NZ_JBEXKW010000061.1"/>
</dbReference>
<organism evidence="3 4">
    <name type="scientific">Nocardia aurea</name>
    <dbReference type="NCBI Taxonomy" id="2144174"/>
    <lineage>
        <taxon>Bacteria</taxon>
        <taxon>Bacillati</taxon>
        <taxon>Actinomycetota</taxon>
        <taxon>Actinomycetes</taxon>
        <taxon>Mycobacteriales</taxon>
        <taxon>Nocardiaceae</taxon>
        <taxon>Nocardia</taxon>
    </lineage>
</organism>
<proteinExistence type="predicted"/>
<evidence type="ECO:0000256" key="1">
    <source>
        <dbReference type="SAM" id="Phobius"/>
    </source>
</evidence>
<keyword evidence="1" id="KW-1133">Transmembrane helix</keyword>
<keyword evidence="1" id="KW-0472">Membrane</keyword>
<reference evidence="3 4" key="1">
    <citation type="submission" date="2024-06" db="EMBL/GenBank/DDBJ databases">
        <title>The Natural Products Discovery Center: Release of the First 8490 Sequenced Strains for Exploring Actinobacteria Biosynthetic Diversity.</title>
        <authorList>
            <person name="Kalkreuter E."/>
            <person name="Kautsar S.A."/>
            <person name="Yang D."/>
            <person name="Bader C.D."/>
            <person name="Teijaro C.N."/>
            <person name="Fluegel L."/>
            <person name="Davis C.M."/>
            <person name="Simpson J.R."/>
            <person name="Lauterbach L."/>
            <person name="Steele A.D."/>
            <person name="Gui C."/>
            <person name="Meng S."/>
            <person name="Li G."/>
            <person name="Viehrig K."/>
            <person name="Ye F."/>
            <person name="Su P."/>
            <person name="Kiefer A.F."/>
            <person name="Nichols A."/>
            <person name="Cepeda A.J."/>
            <person name="Yan W."/>
            <person name="Fan B."/>
            <person name="Jiang Y."/>
            <person name="Adhikari A."/>
            <person name="Zheng C.-J."/>
            <person name="Schuster L."/>
            <person name="Cowan T.M."/>
            <person name="Smanski M.J."/>
            <person name="Chevrette M.G."/>
            <person name="De Carvalho L.P.S."/>
            <person name="Shen B."/>
        </authorList>
    </citation>
    <scope>NUCLEOTIDE SEQUENCE [LARGE SCALE GENOMIC DNA]</scope>
    <source>
        <strain evidence="3 4">NPDC050403</strain>
    </source>
</reference>
<feature type="domain" description="DUF7144" evidence="2">
    <location>
        <begin position="21"/>
        <end position="132"/>
    </location>
</feature>
<keyword evidence="4" id="KW-1185">Reference proteome</keyword>
<evidence type="ECO:0000313" key="4">
    <source>
        <dbReference type="Proteomes" id="UP001551695"/>
    </source>
</evidence>
<evidence type="ECO:0000259" key="2">
    <source>
        <dbReference type="Pfam" id="PF23636"/>
    </source>
</evidence>
<sequence>MTYVEEAGLSSRQAAASVAAIAWAVFLIAAGTMSILLGVICFAGNHVVLADIAAVYRLGAGAMGWIHLGLGLALIICGVGSVVGRTWARIGAVICAMASIVADFAWLPHYPGWAAVVITVKVAAIWAMAVWHPADM</sequence>
<dbReference type="EMBL" id="JBFAKC010000010">
    <property type="protein sequence ID" value="MEV0710479.1"/>
    <property type="molecule type" value="Genomic_DNA"/>
</dbReference>
<accession>A0ABV3FYH8</accession>
<comment type="caution">
    <text evidence="3">The sequence shown here is derived from an EMBL/GenBank/DDBJ whole genome shotgun (WGS) entry which is preliminary data.</text>
</comment>
<name>A0ABV3FYH8_9NOCA</name>
<feature type="transmembrane region" description="Helical" evidence="1">
    <location>
        <begin position="65"/>
        <end position="83"/>
    </location>
</feature>
<feature type="transmembrane region" description="Helical" evidence="1">
    <location>
        <begin position="90"/>
        <end position="107"/>
    </location>
</feature>
<dbReference type="Proteomes" id="UP001551695">
    <property type="component" value="Unassembled WGS sequence"/>
</dbReference>
<evidence type="ECO:0000313" key="3">
    <source>
        <dbReference type="EMBL" id="MEV0710479.1"/>
    </source>
</evidence>
<feature type="transmembrane region" description="Helical" evidence="1">
    <location>
        <begin position="113"/>
        <end position="131"/>
    </location>
</feature>
<keyword evidence="1" id="KW-0812">Transmembrane</keyword>
<feature type="transmembrane region" description="Helical" evidence="1">
    <location>
        <begin position="21"/>
        <end position="45"/>
    </location>
</feature>
<protein>
    <recommendedName>
        <fullName evidence="2">DUF7144 domain-containing protein</fullName>
    </recommendedName>
</protein>
<dbReference type="InterPro" id="IPR055568">
    <property type="entry name" value="DUF7144"/>
</dbReference>